<proteinExistence type="predicted"/>
<sequence length="40" mass="4754">MDDSVRNMRKNTTKTMKNIKEIQKPISVMEKRGDLLEKDM</sequence>
<accession>C2CI06</accession>
<dbReference type="AlphaFoldDB" id="C2CI06"/>
<reference evidence="1 2" key="1">
    <citation type="submission" date="2009-01" db="EMBL/GenBank/DDBJ databases">
        <authorList>
            <person name="Qin X."/>
            <person name="Bachman B."/>
            <person name="Battles P."/>
            <person name="Bell A."/>
            <person name="Bess C."/>
            <person name="Bickham C."/>
            <person name="Chaboub L."/>
            <person name="Chen D."/>
            <person name="Coyle M."/>
            <person name="Deiros D.R."/>
            <person name="Dinh H."/>
            <person name="Forbes L."/>
            <person name="Fowler G."/>
            <person name="Francisco L."/>
            <person name="Fu Q."/>
            <person name="Gubbala S."/>
            <person name="Hale W."/>
            <person name="Han Y."/>
            <person name="Hemphill L."/>
            <person name="Highlander S.K."/>
            <person name="Hirani K."/>
            <person name="Hogues M."/>
            <person name="Jackson L."/>
            <person name="Jakkamsetti A."/>
            <person name="Javaid M."/>
            <person name="Jiang H."/>
            <person name="Korchina V."/>
            <person name="Kovar C."/>
            <person name="Lara F."/>
            <person name="Lee S."/>
            <person name="Mata R."/>
            <person name="Mathew T."/>
            <person name="Moen C."/>
            <person name="Morales K."/>
            <person name="Munidasa M."/>
            <person name="Nazareth L."/>
            <person name="Ngo R."/>
            <person name="Nguyen L."/>
            <person name="Okwuonu G."/>
            <person name="Ongeri F."/>
            <person name="Patil S."/>
            <person name="Petrosino J."/>
            <person name="Pham C."/>
            <person name="Pham P."/>
            <person name="Pu L.-L."/>
            <person name="Puazo M."/>
            <person name="Raj R."/>
            <person name="Reid J."/>
            <person name="Rouhana J."/>
            <person name="Saada N."/>
            <person name="Shang Y."/>
            <person name="Simmons D."/>
            <person name="Thornton R."/>
            <person name="Warren J."/>
            <person name="Weissenberger G."/>
            <person name="Zhang J."/>
            <person name="Zhang L."/>
            <person name="Zhou C."/>
            <person name="Zhu D."/>
            <person name="Muzny D."/>
            <person name="Worley K."/>
            <person name="Gibbs R."/>
        </authorList>
    </citation>
    <scope>NUCLEOTIDE SEQUENCE [LARGE SCALE GENOMIC DNA]</scope>
    <source>
        <strain evidence="1 2">ATCC 35098</strain>
    </source>
</reference>
<gene>
    <name evidence="1" type="ORF">HMPREF0077_1116</name>
</gene>
<evidence type="ECO:0000313" key="2">
    <source>
        <dbReference type="Proteomes" id="UP000003744"/>
    </source>
</evidence>
<name>C2CI06_9FIRM</name>
<dbReference type="HOGENOM" id="CLU_3284012_0_0_9"/>
<organism evidence="1 2">
    <name type="scientific">Anaerococcus tetradius ATCC 35098</name>
    <dbReference type="NCBI Taxonomy" id="525255"/>
    <lineage>
        <taxon>Bacteria</taxon>
        <taxon>Bacillati</taxon>
        <taxon>Bacillota</taxon>
        <taxon>Tissierellia</taxon>
        <taxon>Tissierellales</taxon>
        <taxon>Peptoniphilaceae</taxon>
        <taxon>Anaerococcus</taxon>
    </lineage>
</organism>
<protein>
    <submittedName>
        <fullName evidence="1">Uncharacterized protein</fullName>
    </submittedName>
</protein>
<comment type="caution">
    <text evidence="1">The sequence shown here is derived from an EMBL/GenBank/DDBJ whole genome shotgun (WGS) entry which is preliminary data.</text>
</comment>
<dbReference type="Proteomes" id="UP000003744">
    <property type="component" value="Unassembled WGS sequence"/>
</dbReference>
<dbReference type="EMBL" id="ACGC01000052">
    <property type="protein sequence ID" value="EEI82801.1"/>
    <property type="molecule type" value="Genomic_DNA"/>
</dbReference>
<evidence type="ECO:0000313" key="1">
    <source>
        <dbReference type="EMBL" id="EEI82801.1"/>
    </source>
</evidence>